<gene>
    <name evidence="2" type="ORF">UFOVP1093_10</name>
    <name evidence="3" type="ORF">UFOVP1340_9</name>
    <name evidence="4" type="ORF">UFOVP1448_14</name>
    <name evidence="6" type="ORF">UFOVP1538_21</name>
    <name evidence="5" type="ORF">UFOVP1600_40</name>
    <name evidence="1" type="ORF">UFOVP569_41</name>
</gene>
<evidence type="ECO:0000313" key="2">
    <source>
        <dbReference type="EMBL" id="CAB4182637.1"/>
    </source>
</evidence>
<reference evidence="4" key="1">
    <citation type="submission" date="2020-05" db="EMBL/GenBank/DDBJ databases">
        <authorList>
            <person name="Chiriac C."/>
            <person name="Salcher M."/>
            <person name="Ghai R."/>
            <person name="Kavagutti S V."/>
        </authorList>
    </citation>
    <scope>NUCLEOTIDE SEQUENCE</scope>
</reference>
<evidence type="ECO:0000313" key="3">
    <source>
        <dbReference type="EMBL" id="CAB4199723.1"/>
    </source>
</evidence>
<dbReference type="EMBL" id="LR796542">
    <property type="protein sequence ID" value="CAB4150517.1"/>
    <property type="molecule type" value="Genomic_DNA"/>
</dbReference>
<evidence type="ECO:0000313" key="6">
    <source>
        <dbReference type="EMBL" id="CAB5228299.1"/>
    </source>
</evidence>
<dbReference type="EMBL" id="LR797031">
    <property type="protein sequence ID" value="CAB4182637.1"/>
    <property type="molecule type" value="Genomic_DNA"/>
</dbReference>
<dbReference type="EMBL" id="LR797473">
    <property type="protein sequence ID" value="CAB4218843.1"/>
    <property type="molecule type" value="Genomic_DNA"/>
</dbReference>
<evidence type="ECO:0000313" key="4">
    <source>
        <dbReference type="EMBL" id="CAB4213413.1"/>
    </source>
</evidence>
<accession>A0A6J5SH21</accession>
<dbReference type="EMBL" id="LR797290">
    <property type="protein sequence ID" value="CAB4199723.1"/>
    <property type="molecule type" value="Genomic_DNA"/>
</dbReference>
<organism evidence="4">
    <name type="scientific">uncultured Caudovirales phage</name>
    <dbReference type="NCBI Taxonomy" id="2100421"/>
    <lineage>
        <taxon>Viruses</taxon>
        <taxon>Duplodnaviria</taxon>
        <taxon>Heunggongvirae</taxon>
        <taxon>Uroviricota</taxon>
        <taxon>Caudoviricetes</taxon>
        <taxon>Peduoviridae</taxon>
        <taxon>Maltschvirus</taxon>
        <taxon>Maltschvirus maltsch</taxon>
    </lineage>
</organism>
<name>A0A6J5SH21_9CAUD</name>
<evidence type="ECO:0000313" key="5">
    <source>
        <dbReference type="EMBL" id="CAB4218843.1"/>
    </source>
</evidence>
<evidence type="ECO:0000313" key="1">
    <source>
        <dbReference type="EMBL" id="CAB4150517.1"/>
    </source>
</evidence>
<sequence>MLAECKPAEVIQFLKALYSHYPAGFVEIRSISRVDAPIRRDWLRLPDDLQPKKIVNLAQHCCNLAYQKYDVYVGVCPRANVAYPGQKSGREAVHQVGIVWIDLDGKVSGSSQELLDDCDIVVTSGNGWHGYKKLTNIRDVSRERDRKSVEANIRLFAEHIIRGTDNVANVDRILRVAGTLNWKDRANPKPVRLLRCPGIKPAEAESRWHPHFNDKRLDSLLASAEAGLLGRATPRIHTPNGGIIDDLDIAVVGLWENIQRAKTNPWWSFAITMAEVDLPCIIAHVYGEANER</sequence>
<dbReference type="EMBL" id="LR797396">
    <property type="protein sequence ID" value="CAB4213413.1"/>
    <property type="molecule type" value="Genomic_DNA"/>
</dbReference>
<proteinExistence type="predicted"/>
<dbReference type="EMBL" id="LR798387">
    <property type="protein sequence ID" value="CAB5228299.1"/>
    <property type="molecule type" value="Genomic_DNA"/>
</dbReference>
<protein>
    <submittedName>
        <fullName evidence="4">Uncharacterized protein</fullName>
    </submittedName>
</protein>